<dbReference type="Pfam" id="PF00085">
    <property type="entry name" value="Thioredoxin"/>
    <property type="match status" value="1"/>
</dbReference>
<dbReference type="Gene3D" id="3.40.30.10">
    <property type="entry name" value="Glutaredoxin"/>
    <property type="match status" value="1"/>
</dbReference>
<evidence type="ECO:0000313" key="4">
    <source>
        <dbReference type="Proteomes" id="UP001321479"/>
    </source>
</evidence>
<dbReference type="InterPro" id="IPR013766">
    <property type="entry name" value="Thioredoxin_domain"/>
</dbReference>
<keyword evidence="4" id="KW-1185">Reference proteome</keyword>
<evidence type="ECO:0000256" key="1">
    <source>
        <dbReference type="SAM" id="Phobius"/>
    </source>
</evidence>
<evidence type="ECO:0000259" key="2">
    <source>
        <dbReference type="PROSITE" id="PS51352"/>
    </source>
</evidence>
<feature type="transmembrane region" description="Helical" evidence="1">
    <location>
        <begin position="6"/>
        <end position="28"/>
    </location>
</feature>
<dbReference type="Proteomes" id="UP001321479">
    <property type="component" value="Segment"/>
</dbReference>
<dbReference type="InterPro" id="IPR036249">
    <property type="entry name" value="Thioredoxin-like_sf"/>
</dbReference>
<keyword evidence="1" id="KW-0812">Transmembrane</keyword>
<dbReference type="RefSeq" id="YP_010841706.1">
    <property type="nucleotide sequence ID" value="NC_079139.1"/>
</dbReference>
<organism evidence="3 4">
    <name type="scientific">Cotonvirus japonicus</name>
    <dbReference type="NCBI Taxonomy" id="2811091"/>
    <lineage>
        <taxon>Viruses</taxon>
        <taxon>Varidnaviria</taxon>
        <taxon>Bamfordvirae</taxon>
        <taxon>Nucleocytoviricota</taxon>
        <taxon>Megaviricetes</taxon>
        <taxon>Imitervirales</taxon>
        <taxon>Mimiviridae</taxon>
        <taxon>Megamimivirinae</taxon>
        <taxon>Cotonvirus</taxon>
        <taxon>Cotonvirus japonicum</taxon>
    </lineage>
</organism>
<sequence length="166" mass="18990">MHKLSWQQILLIVLAIIIIIWLISLVLCTKPVVPVYYQPSSQLIQPMQLVSTPKYNSESVDLSTHNSDMIAPRRKSVLYYFYSPDCGHCTNFSPIWNEFSNGLKHDSNVVPKAVKVTDPENETLVFYYNIKQVPTIILATPNKTIEYSSEDKSTQNLHNFITSNLN</sequence>
<dbReference type="EMBL" id="AP024483">
    <property type="protein sequence ID" value="BCS83098.1"/>
    <property type="molecule type" value="Genomic_DNA"/>
</dbReference>
<proteinExistence type="predicted"/>
<feature type="domain" description="Thioredoxin" evidence="2">
    <location>
        <begin position="41"/>
        <end position="166"/>
    </location>
</feature>
<dbReference type="SUPFAM" id="SSF52833">
    <property type="entry name" value="Thioredoxin-like"/>
    <property type="match status" value="1"/>
</dbReference>
<dbReference type="InterPro" id="IPR051063">
    <property type="entry name" value="PDI"/>
</dbReference>
<dbReference type="GeneID" id="80558303"/>
<protein>
    <submittedName>
        <fullName evidence="3">Thioredoxin</fullName>
    </submittedName>
</protein>
<dbReference type="PANTHER" id="PTHR45672">
    <property type="entry name" value="PROTEIN DISULFIDE-ISOMERASE C17H9.14C-RELATED"/>
    <property type="match status" value="1"/>
</dbReference>
<name>A0ABM7NSF8_9VIRU</name>
<accession>A0ABM7NSF8</accession>
<dbReference type="CDD" id="cd02961">
    <property type="entry name" value="PDI_a_family"/>
    <property type="match status" value="1"/>
</dbReference>
<keyword evidence="1" id="KW-0472">Membrane</keyword>
<reference evidence="3 4" key="1">
    <citation type="submission" date="2021-02" db="EMBL/GenBank/DDBJ databases">
        <title>Cotonvirus japonicus, which uses Golgi apparatus of host cells for its virion factory, phylogenetically links tailed tupanvirus and icosahedral mimivirus.</title>
        <authorList>
            <person name="Takahashi H."/>
            <person name="Fukaya S."/>
            <person name="Song C."/>
            <person name="Murata K."/>
            <person name="Takemura M."/>
        </authorList>
    </citation>
    <scope>NUCLEOTIDE SEQUENCE [LARGE SCALE GENOMIC DNA]</scope>
</reference>
<evidence type="ECO:0000313" key="3">
    <source>
        <dbReference type="EMBL" id="BCS83098.1"/>
    </source>
</evidence>
<dbReference type="PROSITE" id="PS51352">
    <property type="entry name" value="THIOREDOXIN_2"/>
    <property type="match status" value="1"/>
</dbReference>
<keyword evidence="1" id="KW-1133">Transmembrane helix</keyword>